<name>M2WX80_GALSU</name>
<organism evidence="15 16">
    <name type="scientific">Galdieria sulphuraria</name>
    <name type="common">Red alga</name>
    <dbReference type="NCBI Taxonomy" id="130081"/>
    <lineage>
        <taxon>Eukaryota</taxon>
        <taxon>Rhodophyta</taxon>
        <taxon>Bangiophyceae</taxon>
        <taxon>Galdieriales</taxon>
        <taxon>Galdieriaceae</taxon>
        <taxon>Galdieria</taxon>
    </lineage>
</organism>
<feature type="domain" description="Helicase C-terminal" evidence="13">
    <location>
        <begin position="450"/>
        <end position="603"/>
    </location>
</feature>
<dbReference type="PROSITE" id="PS51194">
    <property type="entry name" value="HELICASE_CTER"/>
    <property type="match status" value="1"/>
</dbReference>
<keyword evidence="9" id="KW-0539">Nucleus</keyword>
<dbReference type="Gene3D" id="1.10.1040.30">
    <property type="entry name" value="ISWI, HAND domain"/>
    <property type="match status" value="1"/>
</dbReference>
<sequence>MREDLAQNETTASDTKENESQSELKKEYAADLEKNAAHNLPLKKEKKEKFDEDNAVVKKATAASARERLKYLVSQADIFKHFVSGASPQKPSTEQAKTSSKSSKRRMTEKEEDELLMEAEVDGHQETTRLTSQPYNVKGTMRPYQLEGLNFLIGLYEHGLNGILADEMGLGKTLQTISLLAFLRGYRHINGPHLIIVPKSTIGNWALEFDKWCPSFNILRFHGNQDDRANLKEQRLLSKDFDVCLTTYEVAIKEKNSLRRFMWRYVIIDEAHRIKNENSILSQVVRTFESQSRLLLTGTPLQNNLHELWALLNFLLPDIFASAEDFDSWFSSVESDNENAKNEVIQQLHAVLRPFLIRRLKSEVEHDLPPKKETVLFTKLSSVQLDIYRNLLKKDIDAINGPGGDRVRLLNILMQLRKCCNHPYLFDGVEDRSLDPFGEHVIESCGKLMLLDKLLSRLRRGNHKVLIFSQMTRMLDILEDYCSPNMRDYPYCRIDGNTEGEIRDSMIEEFNRPDSDKFIFLLSTRAGGLGINLAAADTVILYDSDWNPQVDLQAMDRAHRIGQKNPVNVYRLISENTVEERILRKALEKLKLDSLVIQQGRLVDQKKQLGKDELLDMIRYGADQFFRVDAADYRNEDLDEILSRGESKTREIQEELDQRAETNGLNMLQFSLSDSTSVYQFEGEDYRGKRTNTNNTFFLDVGKRERRKIYEESDLRQSSHNASRSTSERPKQRLKPPKEPTLHDFQFFDAQRLQEIFEEEKRAVNEYNKVAEEAVKQGKEAPPVPELLPADKEQEKQILLSEGFGNWSRREFQAFVRGCERHGREAYETIAAEIGSKSVKEVKEYAKAFWKYGPERIDQFGKIRRAIEEGEARIARREEMEEALKLKVSRYTDPLRELQISYGAYKGKGFTEEEDRFLVCMTYKLGYGRWEELKMEIRKAWQFRFDWFIKSRTPLELRRRVDMLIRAIEKENEDYAEKYSRKKIGKKVKKASKKKRKISKSGNKRAYDDSNMDDYFPSSGKRTRNS</sequence>
<feature type="compositionally biased region" description="Polar residues" evidence="11">
    <location>
        <begin position="86"/>
        <end position="96"/>
    </location>
</feature>
<keyword evidence="5" id="KW-0347">Helicase</keyword>
<feature type="compositionally biased region" description="Basic and acidic residues" evidence="11">
    <location>
        <begin position="14"/>
        <end position="56"/>
    </location>
</feature>
<feature type="compositionally biased region" description="Basic residues" evidence="11">
    <location>
        <begin position="986"/>
        <end position="1003"/>
    </location>
</feature>
<evidence type="ECO:0000259" key="12">
    <source>
        <dbReference type="PROSITE" id="PS51192"/>
    </source>
</evidence>
<feature type="region of interest" description="Disordered" evidence="11">
    <location>
        <begin position="84"/>
        <end position="112"/>
    </location>
</feature>
<dbReference type="InterPro" id="IPR001005">
    <property type="entry name" value="SANT/Myb"/>
</dbReference>
<dbReference type="GO" id="GO:0031491">
    <property type="term" value="F:nucleosome binding"/>
    <property type="evidence" value="ECO:0007669"/>
    <property type="project" value="InterPro"/>
</dbReference>
<evidence type="ECO:0000256" key="8">
    <source>
        <dbReference type="ARBA" id="ARBA00023125"/>
    </source>
</evidence>
<dbReference type="OMA" id="PRMDEWQ"/>
<proteinExistence type="inferred from homology"/>
<dbReference type="InterPro" id="IPR044754">
    <property type="entry name" value="Isw1/2_DEXHc"/>
</dbReference>
<dbReference type="InterPro" id="IPR036306">
    <property type="entry name" value="ISWI_HAND-dom_sf"/>
</dbReference>
<keyword evidence="6" id="KW-0067">ATP-binding</keyword>
<feature type="domain" description="SANT" evidence="14">
    <location>
        <begin position="802"/>
        <end position="854"/>
    </location>
</feature>
<keyword evidence="4" id="KW-0378">Hydrolase</keyword>
<dbReference type="SUPFAM" id="SSF52540">
    <property type="entry name" value="P-loop containing nucleoside triphosphate hydrolases"/>
    <property type="match status" value="2"/>
</dbReference>
<dbReference type="GO" id="GO:0034728">
    <property type="term" value="P:nucleosome organization"/>
    <property type="evidence" value="ECO:0007669"/>
    <property type="project" value="TreeGrafter"/>
</dbReference>
<evidence type="ECO:0000256" key="6">
    <source>
        <dbReference type="ARBA" id="ARBA00022840"/>
    </source>
</evidence>
<dbReference type="SUPFAM" id="SSF46689">
    <property type="entry name" value="Homeodomain-like"/>
    <property type="match status" value="2"/>
</dbReference>
<dbReference type="GO" id="GO:0016887">
    <property type="term" value="F:ATP hydrolysis activity"/>
    <property type="evidence" value="ECO:0007669"/>
    <property type="project" value="TreeGrafter"/>
</dbReference>
<dbReference type="InterPro" id="IPR014001">
    <property type="entry name" value="Helicase_ATP-bd"/>
</dbReference>
<dbReference type="AlphaFoldDB" id="M2WX80"/>
<dbReference type="Pfam" id="PF00176">
    <property type="entry name" value="SNF2-rel_dom"/>
    <property type="match status" value="1"/>
</dbReference>
<dbReference type="PANTHER" id="PTHR45623:SF49">
    <property type="entry name" value="SWI_SNF-RELATED MATRIX-ASSOCIATED ACTIN-DEPENDENT REGULATOR OF CHROMATIN SUBFAMILY A MEMBER 5"/>
    <property type="match status" value="1"/>
</dbReference>
<dbReference type="KEGG" id="gsl:Gasu_38440"/>
<evidence type="ECO:0000256" key="2">
    <source>
        <dbReference type="ARBA" id="ARBA00009687"/>
    </source>
</evidence>
<evidence type="ECO:0000256" key="10">
    <source>
        <dbReference type="SAM" id="Coils"/>
    </source>
</evidence>
<feature type="region of interest" description="Disordered" evidence="11">
    <location>
        <begin position="1"/>
        <end position="56"/>
    </location>
</feature>
<keyword evidence="8" id="KW-0238">DNA-binding</keyword>
<dbReference type="Gene3D" id="3.40.50.300">
    <property type="entry name" value="P-loop containing nucleotide triphosphate hydrolases"/>
    <property type="match status" value="1"/>
</dbReference>
<feature type="region of interest" description="Disordered" evidence="11">
    <location>
        <begin position="986"/>
        <end position="1026"/>
    </location>
</feature>
<dbReference type="FunFam" id="3.40.50.10810:FF:000005">
    <property type="entry name" value="Photoperiod-independent early flowering 1"/>
    <property type="match status" value="1"/>
</dbReference>
<comment type="similarity">
    <text evidence="2">Belongs to the SNF2/RAD54 helicase family. ISWI subfamily.</text>
</comment>
<dbReference type="SUPFAM" id="SSF101224">
    <property type="entry name" value="HAND domain of the nucleosome remodeling ATPase ISWI"/>
    <property type="match status" value="1"/>
</dbReference>
<dbReference type="CDD" id="cd00167">
    <property type="entry name" value="SANT"/>
    <property type="match status" value="2"/>
</dbReference>
<dbReference type="SMART" id="SM00717">
    <property type="entry name" value="SANT"/>
    <property type="match status" value="2"/>
</dbReference>
<keyword evidence="3" id="KW-0547">Nucleotide-binding</keyword>
<dbReference type="CDD" id="cd17997">
    <property type="entry name" value="DEXHc_SMARCA1_SMARCA5"/>
    <property type="match status" value="1"/>
</dbReference>
<dbReference type="GeneID" id="17087491"/>
<dbReference type="GO" id="GO:0140658">
    <property type="term" value="F:ATP-dependent chromatin remodeler activity"/>
    <property type="evidence" value="ECO:0007669"/>
    <property type="project" value="TreeGrafter"/>
</dbReference>
<dbReference type="GO" id="GO:0005634">
    <property type="term" value="C:nucleus"/>
    <property type="evidence" value="ECO:0007669"/>
    <property type="project" value="UniProtKB-SubCell"/>
</dbReference>
<dbReference type="EMBL" id="KB454517">
    <property type="protein sequence ID" value="EME28635.1"/>
    <property type="molecule type" value="Genomic_DNA"/>
</dbReference>
<dbReference type="Pfam" id="PF00271">
    <property type="entry name" value="Helicase_C"/>
    <property type="match status" value="1"/>
</dbReference>
<evidence type="ECO:0000256" key="1">
    <source>
        <dbReference type="ARBA" id="ARBA00004123"/>
    </source>
</evidence>
<dbReference type="InterPro" id="IPR038718">
    <property type="entry name" value="SNF2-like_sf"/>
</dbReference>
<dbReference type="InterPro" id="IPR009057">
    <property type="entry name" value="Homeodomain-like_sf"/>
</dbReference>
<dbReference type="RefSeq" id="XP_005705155.1">
    <property type="nucleotide sequence ID" value="XM_005705098.1"/>
</dbReference>
<keyword evidence="10" id="KW-0175">Coiled coil</keyword>
<gene>
    <name evidence="15" type="ORF">Gasu_38440</name>
</gene>
<dbReference type="OrthoDB" id="5857104at2759"/>
<dbReference type="PROSITE" id="PS51192">
    <property type="entry name" value="HELICASE_ATP_BIND_1"/>
    <property type="match status" value="1"/>
</dbReference>
<evidence type="ECO:0000256" key="11">
    <source>
        <dbReference type="SAM" id="MobiDB-lite"/>
    </source>
</evidence>
<dbReference type="InterPro" id="IPR001650">
    <property type="entry name" value="Helicase_C-like"/>
</dbReference>
<dbReference type="InterPro" id="IPR000330">
    <property type="entry name" value="SNF2_N"/>
</dbReference>
<dbReference type="Pfam" id="PF09111">
    <property type="entry name" value="SLIDE"/>
    <property type="match status" value="1"/>
</dbReference>
<dbReference type="GO" id="GO:0042393">
    <property type="term" value="F:histone binding"/>
    <property type="evidence" value="ECO:0007669"/>
    <property type="project" value="TreeGrafter"/>
</dbReference>
<feature type="coiled-coil region" evidence="10">
    <location>
        <begin position="750"/>
        <end position="777"/>
    </location>
</feature>
<dbReference type="InterPro" id="IPR027417">
    <property type="entry name" value="P-loop_NTPase"/>
</dbReference>
<feature type="region of interest" description="Disordered" evidence="11">
    <location>
        <begin position="710"/>
        <end position="741"/>
    </location>
</feature>
<dbReference type="SMART" id="SM00490">
    <property type="entry name" value="HELICc"/>
    <property type="match status" value="1"/>
</dbReference>
<feature type="compositionally biased region" description="Basic and acidic residues" evidence="11">
    <location>
        <begin position="726"/>
        <end position="741"/>
    </location>
</feature>
<dbReference type="CDD" id="cd18793">
    <property type="entry name" value="SF2_C_SNF"/>
    <property type="match status" value="1"/>
</dbReference>
<accession>M2WX80</accession>
<dbReference type="PANTHER" id="PTHR45623">
    <property type="entry name" value="CHROMODOMAIN-HELICASE-DNA-BINDING PROTEIN 3-RELATED-RELATED"/>
    <property type="match status" value="1"/>
</dbReference>
<evidence type="ECO:0000313" key="16">
    <source>
        <dbReference type="Proteomes" id="UP000030680"/>
    </source>
</evidence>
<dbReference type="STRING" id="130081.M2WX80"/>
<dbReference type="PROSITE" id="PS51293">
    <property type="entry name" value="SANT"/>
    <property type="match status" value="1"/>
</dbReference>
<evidence type="ECO:0000256" key="4">
    <source>
        <dbReference type="ARBA" id="ARBA00022801"/>
    </source>
</evidence>
<comment type="subcellular location">
    <subcellularLocation>
        <location evidence="1">Nucleus</location>
    </subcellularLocation>
</comment>
<dbReference type="Gramene" id="EME28635">
    <property type="protein sequence ID" value="EME28635"/>
    <property type="gene ID" value="Gasu_38440"/>
</dbReference>
<evidence type="ECO:0000259" key="14">
    <source>
        <dbReference type="PROSITE" id="PS51293"/>
    </source>
</evidence>
<dbReference type="GO" id="GO:0000785">
    <property type="term" value="C:chromatin"/>
    <property type="evidence" value="ECO:0007669"/>
    <property type="project" value="TreeGrafter"/>
</dbReference>
<feature type="domain" description="Helicase ATP-binding" evidence="12">
    <location>
        <begin position="153"/>
        <end position="318"/>
    </location>
</feature>
<keyword evidence="16" id="KW-1185">Reference proteome</keyword>
<dbReference type="InterPro" id="IPR017884">
    <property type="entry name" value="SANT_dom"/>
</dbReference>
<evidence type="ECO:0000256" key="9">
    <source>
        <dbReference type="ARBA" id="ARBA00023242"/>
    </source>
</evidence>
<dbReference type="Gene3D" id="1.10.10.60">
    <property type="entry name" value="Homeodomain-like"/>
    <property type="match status" value="2"/>
</dbReference>
<evidence type="ECO:0000256" key="3">
    <source>
        <dbReference type="ARBA" id="ARBA00022741"/>
    </source>
</evidence>
<evidence type="ECO:0000259" key="13">
    <source>
        <dbReference type="PROSITE" id="PS51194"/>
    </source>
</evidence>
<dbReference type="eggNOG" id="KOG0385">
    <property type="taxonomic scope" value="Eukaryota"/>
</dbReference>
<dbReference type="GO" id="GO:0005524">
    <property type="term" value="F:ATP binding"/>
    <property type="evidence" value="ECO:0007669"/>
    <property type="project" value="UniProtKB-KW"/>
</dbReference>
<protein>
    <submittedName>
        <fullName evidence="15">Chromatin remodeling complex / DNA-dep ATPase</fullName>
    </submittedName>
</protein>
<dbReference type="InterPro" id="IPR049730">
    <property type="entry name" value="SNF2/RAD54-like_C"/>
</dbReference>
<dbReference type="GO" id="GO:0003677">
    <property type="term" value="F:DNA binding"/>
    <property type="evidence" value="ECO:0007669"/>
    <property type="project" value="UniProtKB-KW"/>
</dbReference>
<dbReference type="Proteomes" id="UP000030680">
    <property type="component" value="Unassembled WGS sequence"/>
</dbReference>
<dbReference type="GO" id="GO:0004386">
    <property type="term" value="F:helicase activity"/>
    <property type="evidence" value="ECO:0007669"/>
    <property type="project" value="UniProtKB-KW"/>
</dbReference>
<evidence type="ECO:0000313" key="15">
    <source>
        <dbReference type="EMBL" id="EME28635.1"/>
    </source>
</evidence>
<dbReference type="Gene3D" id="3.40.50.10810">
    <property type="entry name" value="Tandem AAA-ATPase domain"/>
    <property type="match status" value="1"/>
</dbReference>
<dbReference type="FunFam" id="3.40.50.300:FF:000082">
    <property type="entry name" value="ISWI chromatin remodeling complex ATPase ISW1"/>
    <property type="match status" value="1"/>
</dbReference>
<evidence type="ECO:0000256" key="5">
    <source>
        <dbReference type="ARBA" id="ARBA00022806"/>
    </source>
</evidence>
<dbReference type="SMART" id="SM00487">
    <property type="entry name" value="DEXDc"/>
    <property type="match status" value="1"/>
</dbReference>
<dbReference type="InterPro" id="IPR015195">
    <property type="entry name" value="SLIDE"/>
</dbReference>
<keyword evidence="7" id="KW-0156">Chromatin regulator</keyword>
<evidence type="ECO:0000256" key="7">
    <source>
        <dbReference type="ARBA" id="ARBA00022853"/>
    </source>
</evidence>
<reference evidence="16" key="1">
    <citation type="journal article" date="2013" name="Science">
        <title>Gene transfer from bacteria and archaea facilitated evolution of an extremophilic eukaryote.</title>
        <authorList>
            <person name="Schonknecht G."/>
            <person name="Chen W.H."/>
            <person name="Ternes C.M."/>
            <person name="Barbier G.G."/>
            <person name="Shrestha R.P."/>
            <person name="Stanke M."/>
            <person name="Brautigam A."/>
            <person name="Baker B.J."/>
            <person name="Banfield J.F."/>
            <person name="Garavito R.M."/>
            <person name="Carr K."/>
            <person name="Wilkerson C."/>
            <person name="Rensing S.A."/>
            <person name="Gagneul D."/>
            <person name="Dickenson N.E."/>
            <person name="Oesterhelt C."/>
            <person name="Lercher M.J."/>
            <person name="Weber A.P."/>
        </authorList>
    </citation>
    <scope>NUCLEOTIDE SEQUENCE [LARGE SCALE GENOMIC DNA]</scope>
    <source>
        <strain evidence="16">074W</strain>
    </source>
</reference>